<evidence type="ECO:0000313" key="7">
    <source>
        <dbReference type="EMBL" id="CBY12219.1"/>
    </source>
</evidence>
<sequence>MSLKYREKYRFGPFFTGKERGDCAYCELSDRLFCIFGDAVTVIDMKSGQKENEISFEGDLVSCLQISKDGSILVVATRSGLLRQYSTEEFQLERTWKCLHNGPVRVLAFDPTSTFLASGGSDGTVKIWDVIRKFCTHNLKEHEGLIQTIEFHPKKLHVLVSCNSHKIKRWDLLTSSVVSVYDSHVSNVSATKFIDEDHFISSGRDSVVLKWAIEENEDVLETLPTYEPIEDMIVLENEEAYLTVGVRGQVRKWNLDGKEIEKEANRRDKTPEQPDLESYVKIIKCKNGAIVLDNAQNFHQISENLNREITLNGNFEEVIATAWLSRETFAAATNSPEIHVRNLKNGHARVLAGHSHAVISIDAFGKMIVSGSRDNSVKLWIENEESGIYENVATVGGHMGAVTGLKFFSNGEKFVSCSEDKTVKLWKVEGEKVTCCWTVYDHEKAVNGIAISPNNALIASAGADKKCVLYRAEDGAKIAEFEGHKKGIWSCAFSPVDQVIATGSADGDIRIWHLKEQTCIKALEGSDCSVLDLIWSKSGDDLISCGSDGVVRIWSLQNAQQTETLEAHSERCWAISGLEDLSLIISAGGDGQIVVWEDCTEAVREEEQKKLIEQHMEMQTMNNMMQTKQFKKALEIAVRLGKPGAAMKALKEMSKEDINETVPILKSSTKMKLLEFCTTWNKNSKTAYVAQITMASIFKSMPLEELLKDFSLRKNVEGLLPFTDRYRRRIDNLKIQSRFASFAISTVKIAPQMET</sequence>
<dbReference type="CDD" id="cd00200">
    <property type="entry name" value="WD40"/>
    <property type="match status" value="1"/>
</dbReference>
<evidence type="ECO:0000256" key="1">
    <source>
        <dbReference type="ARBA" id="ARBA00004604"/>
    </source>
</evidence>
<organism evidence="7">
    <name type="scientific">Oikopleura dioica</name>
    <name type="common">Tunicate</name>
    <dbReference type="NCBI Taxonomy" id="34765"/>
    <lineage>
        <taxon>Eukaryota</taxon>
        <taxon>Metazoa</taxon>
        <taxon>Chordata</taxon>
        <taxon>Tunicata</taxon>
        <taxon>Appendicularia</taxon>
        <taxon>Copelata</taxon>
        <taxon>Oikopleuridae</taxon>
        <taxon>Oikopleura</taxon>
    </lineage>
</organism>
<dbReference type="InterPro" id="IPR013934">
    <property type="entry name" value="Utp13_C"/>
</dbReference>
<feature type="repeat" description="WD" evidence="5">
    <location>
        <begin position="139"/>
        <end position="180"/>
    </location>
</feature>
<evidence type="ECO:0000313" key="8">
    <source>
        <dbReference type="Proteomes" id="UP000001307"/>
    </source>
</evidence>
<dbReference type="GO" id="GO:0000480">
    <property type="term" value="P:endonucleolytic cleavage in 5'-ETS of tricistronic rRNA transcript (SSU-rRNA, 5.8S rRNA, LSU-rRNA)"/>
    <property type="evidence" value="ECO:0007669"/>
    <property type="project" value="TreeGrafter"/>
</dbReference>
<evidence type="ECO:0000256" key="3">
    <source>
        <dbReference type="ARBA" id="ARBA00022737"/>
    </source>
</evidence>
<keyword evidence="3" id="KW-0677">Repeat</keyword>
<dbReference type="FunCoup" id="E4XQY3">
    <property type="interactions" value="342"/>
</dbReference>
<dbReference type="GO" id="GO:0034511">
    <property type="term" value="F:U3 snoRNA binding"/>
    <property type="evidence" value="ECO:0007669"/>
    <property type="project" value="TreeGrafter"/>
</dbReference>
<dbReference type="PANTHER" id="PTHR19854:SF15">
    <property type="entry name" value="TRANSDUCIN BETA-LIKE PROTEIN 3"/>
    <property type="match status" value="1"/>
</dbReference>
<evidence type="ECO:0000259" key="6">
    <source>
        <dbReference type="Pfam" id="PF08625"/>
    </source>
</evidence>
<proteinExistence type="predicted"/>
<evidence type="ECO:0000256" key="5">
    <source>
        <dbReference type="PROSITE-ProRule" id="PRU00221"/>
    </source>
</evidence>
<dbReference type="PROSITE" id="PS50294">
    <property type="entry name" value="WD_REPEATS_REGION"/>
    <property type="match status" value="5"/>
</dbReference>
<feature type="repeat" description="WD" evidence="5">
    <location>
        <begin position="100"/>
        <end position="130"/>
    </location>
</feature>
<evidence type="ECO:0000256" key="4">
    <source>
        <dbReference type="ARBA" id="ARBA00023242"/>
    </source>
</evidence>
<dbReference type="PANTHER" id="PTHR19854">
    <property type="entry name" value="TRANSDUCIN BETA-LIKE 3"/>
    <property type="match status" value="1"/>
</dbReference>
<dbReference type="InterPro" id="IPR020472">
    <property type="entry name" value="WD40_PAC1"/>
</dbReference>
<dbReference type="PROSITE" id="PS00678">
    <property type="entry name" value="WD_REPEATS_1"/>
    <property type="match status" value="1"/>
</dbReference>
<dbReference type="Gene3D" id="2.130.10.10">
    <property type="entry name" value="YVTN repeat-like/Quinoprotein amine dehydrogenase"/>
    <property type="match status" value="3"/>
</dbReference>
<evidence type="ECO:0000256" key="2">
    <source>
        <dbReference type="ARBA" id="ARBA00022574"/>
    </source>
</evidence>
<accession>E4XQY3</accession>
<feature type="repeat" description="WD" evidence="5">
    <location>
        <begin position="439"/>
        <end position="480"/>
    </location>
</feature>
<feature type="domain" description="U3 small nucleolar RNA-associated protein 13 C-terminal" evidence="6">
    <location>
        <begin position="619"/>
        <end position="745"/>
    </location>
</feature>
<dbReference type="AlphaFoldDB" id="E4XQY3"/>
<dbReference type="InterPro" id="IPR036322">
    <property type="entry name" value="WD40_repeat_dom_sf"/>
</dbReference>
<dbReference type="Pfam" id="PF00400">
    <property type="entry name" value="WD40"/>
    <property type="match status" value="7"/>
</dbReference>
<dbReference type="EMBL" id="FN653110">
    <property type="protein sequence ID" value="CBY12219.1"/>
    <property type="molecule type" value="Genomic_DNA"/>
</dbReference>
<gene>
    <name evidence="7" type="ORF">GSOID_T00018097001</name>
</gene>
<keyword evidence="8" id="KW-1185">Reference proteome</keyword>
<keyword evidence="2 5" id="KW-0853">WD repeat</keyword>
<dbReference type="InterPro" id="IPR015943">
    <property type="entry name" value="WD40/YVTN_repeat-like_dom_sf"/>
</dbReference>
<feature type="repeat" description="WD" evidence="5">
    <location>
        <begin position="351"/>
        <end position="380"/>
    </location>
</feature>
<dbReference type="PROSITE" id="PS50082">
    <property type="entry name" value="WD_REPEATS_2"/>
    <property type="match status" value="8"/>
</dbReference>
<dbReference type="InParanoid" id="E4XQY3"/>
<dbReference type="Pfam" id="PF08625">
    <property type="entry name" value="Utp13"/>
    <property type="match status" value="1"/>
</dbReference>
<feature type="repeat" description="WD" evidence="5">
    <location>
        <begin position="523"/>
        <end position="564"/>
    </location>
</feature>
<dbReference type="InterPro" id="IPR019775">
    <property type="entry name" value="WD40_repeat_CS"/>
</dbReference>
<dbReference type="PRINTS" id="PR00320">
    <property type="entry name" value="GPROTEINBRPT"/>
</dbReference>
<dbReference type="SUPFAM" id="SSF50978">
    <property type="entry name" value="WD40 repeat-like"/>
    <property type="match status" value="2"/>
</dbReference>
<keyword evidence="4" id="KW-0539">Nucleus</keyword>
<dbReference type="Proteomes" id="UP000001307">
    <property type="component" value="Unassembled WGS sequence"/>
</dbReference>
<dbReference type="SMART" id="SM00320">
    <property type="entry name" value="WD40"/>
    <property type="match status" value="11"/>
</dbReference>
<feature type="repeat" description="WD" evidence="5">
    <location>
        <begin position="481"/>
        <end position="522"/>
    </location>
</feature>
<dbReference type="GO" id="GO:0000472">
    <property type="term" value="P:endonucleolytic cleavage to generate mature 5'-end of SSU-rRNA from (SSU-rRNA, 5.8S rRNA, LSU-rRNA)"/>
    <property type="evidence" value="ECO:0007669"/>
    <property type="project" value="TreeGrafter"/>
</dbReference>
<name>E4XQY3_OIKDI</name>
<dbReference type="GO" id="GO:0030686">
    <property type="term" value="C:90S preribosome"/>
    <property type="evidence" value="ECO:0007669"/>
    <property type="project" value="TreeGrafter"/>
</dbReference>
<protein>
    <recommendedName>
        <fullName evidence="6">U3 small nucleolar RNA-associated protein 13 C-terminal domain-containing protein</fullName>
    </recommendedName>
</protein>
<reference evidence="7" key="1">
    <citation type="journal article" date="2010" name="Science">
        <title>Plasticity of animal genome architecture unmasked by rapid evolution of a pelagic tunicate.</title>
        <authorList>
            <person name="Denoeud F."/>
            <person name="Henriet S."/>
            <person name="Mungpakdee S."/>
            <person name="Aury J.M."/>
            <person name="Da Silva C."/>
            <person name="Brinkmann H."/>
            <person name="Mikhaleva J."/>
            <person name="Olsen L.C."/>
            <person name="Jubin C."/>
            <person name="Canestro C."/>
            <person name="Bouquet J.M."/>
            <person name="Danks G."/>
            <person name="Poulain J."/>
            <person name="Campsteijn C."/>
            <person name="Adamski M."/>
            <person name="Cross I."/>
            <person name="Yadetie F."/>
            <person name="Muffato M."/>
            <person name="Louis A."/>
            <person name="Butcher S."/>
            <person name="Tsagkogeorga G."/>
            <person name="Konrad A."/>
            <person name="Singh S."/>
            <person name="Jensen M.F."/>
            <person name="Cong E.H."/>
            <person name="Eikeseth-Otteraa H."/>
            <person name="Noel B."/>
            <person name="Anthouard V."/>
            <person name="Porcel B.M."/>
            <person name="Kachouri-Lafond R."/>
            <person name="Nishino A."/>
            <person name="Ugolini M."/>
            <person name="Chourrout P."/>
            <person name="Nishida H."/>
            <person name="Aasland R."/>
            <person name="Huzurbazar S."/>
            <person name="Westhof E."/>
            <person name="Delsuc F."/>
            <person name="Lehrach H."/>
            <person name="Reinhardt R."/>
            <person name="Weissenbach J."/>
            <person name="Roy S.W."/>
            <person name="Artiguenave F."/>
            <person name="Postlethwait J.H."/>
            <person name="Manak J.R."/>
            <person name="Thompson E.M."/>
            <person name="Jaillon O."/>
            <person name="Du Pasquier L."/>
            <person name="Boudinot P."/>
            <person name="Liberles D.A."/>
            <person name="Volff J.N."/>
            <person name="Philippe H."/>
            <person name="Lenhard B."/>
            <person name="Roest Crollius H."/>
            <person name="Wincker P."/>
            <person name="Chourrout D."/>
        </authorList>
    </citation>
    <scope>NUCLEOTIDE SEQUENCE [LARGE SCALE GENOMIC DNA]</scope>
</reference>
<dbReference type="InterPro" id="IPR001680">
    <property type="entry name" value="WD40_rpt"/>
</dbReference>
<comment type="subcellular location">
    <subcellularLocation>
        <location evidence="1">Nucleus</location>
        <location evidence="1">Nucleolus</location>
    </subcellularLocation>
</comment>
<feature type="repeat" description="WD" evidence="5">
    <location>
        <begin position="395"/>
        <end position="429"/>
    </location>
</feature>
<dbReference type="GO" id="GO:0032040">
    <property type="term" value="C:small-subunit processome"/>
    <property type="evidence" value="ECO:0007669"/>
    <property type="project" value="InterPro"/>
</dbReference>
<dbReference type="OrthoDB" id="5414888at2759"/>
<feature type="repeat" description="WD" evidence="5">
    <location>
        <begin position="565"/>
        <end position="597"/>
    </location>
</feature>